<reference evidence="2 3" key="1">
    <citation type="journal article" date="2017" name="Nature">
        <title>The Apostasia genome and the evolution of orchids.</title>
        <authorList>
            <person name="Zhang G.Q."/>
            <person name="Liu K.W."/>
            <person name="Li Z."/>
            <person name="Lohaus R."/>
            <person name="Hsiao Y.Y."/>
            <person name="Niu S.C."/>
            <person name="Wang J.Y."/>
            <person name="Lin Y.C."/>
            <person name="Xu Q."/>
            <person name="Chen L.J."/>
            <person name="Yoshida K."/>
            <person name="Fujiwara S."/>
            <person name="Wang Z.W."/>
            <person name="Zhang Y.Q."/>
            <person name="Mitsuda N."/>
            <person name="Wang M."/>
            <person name="Liu G.H."/>
            <person name="Pecoraro L."/>
            <person name="Huang H.X."/>
            <person name="Xiao X.J."/>
            <person name="Lin M."/>
            <person name="Wu X.Y."/>
            <person name="Wu W.L."/>
            <person name="Chen Y.Y."/>
            <person name="Chang S.B."/>
            <person name="Sakamoto S."/>
            <person name="Ohme-Takagi M."/>
            <person name="Yagi M."/>
            <person name="Zeng S.J."/>
            <person name="Shen C.Y."/>
            <person name="Yeh C.M."/>
            <person name="Luo Y.B."/>
            <person name="Tsai W.C."/>
            <person name="Van de Peer Y."/>
            <person name="Liu Z.J."/>
        </authorList>
    </citation>
    <scope>NUCLEOTIDE SEQUENCE [LARGE SCALE GENOMIC DNA]</scope>
    <source>
        <strain evidence="3">cv. Shenzhen</strain>
        <tissue evidence="2">Stem</tissue>
    </source>
</reference>
<feature type="region of interest" description="Disordered" evidence="1">
    <location>
        <begin position="56"/>
        <end position="135"/>
    </location>
</feature>
<feature type="compositionally biased region" description="Polar residues" evidence="1">
    <location>
        <begin position="56"/>
        <end position="84"/>
    </location>
</feature>
<accession>A0A2I0BGE0</accession>
<evidence type="ECO:0000256" key="1">
    <source>
        <dbReference type="SAM" id="MobiDB-lite"/>
    </source>
</evidence>
<keyword evidence="3" id="KW-1185">Reference proteome</keyword>
<proteinExistence type="predicted"/>
<evidence type="ECO:0000313" key="3">
    <source>
        <dbReference type="Proteomes" id="UP000236161"/>
    </source>
</evidence>
<dbReference type="EMBL" id="KZ451885">
    <property type="protein sequence ID" value="PKA66834.1"/>
    <property type="molecule type" value="Genomic_DNA"/>
</dbReference>
<name>A0A2I0BGE0_9ASPA</name>
<evidence type="ECO:0000313" key="2">
    <source>
        <dbReference type="EMBL" id="PKA66834.1"/>
    </source>
</evidence>
<organism evidence="2 3">
    <name type="scientific">Apostasia shenzhenica</name>
    <dbReference type="NCBI Taxonomy" id="1088818"/>
    <lineage>
        <taxon>Eukaryota</taxon>
        <taxon>Viridiplantae</taxon>
        <taxon>Streptophyta</taxon>
        <taxon>Embryophyta</taxon>
        <taxon>Tracheophyta</taxon>
        <taxon>Spermatophyta</taxon>
        <taxon>Magnoliopsida</taxon>
        <taxon>Liliopsida</taxon>
        <taxon>Asparagales</taxon>
        <taxon>Orchidaceae</taxon>
        <taxon>Apostasioideae</taxon>
        <taxon>Apostasia</taxon>
    </lineage>
</organism>
<gene>
    <name evidence="2" type="ORF">AXF42_Ash003491</name>
</gene>
<dbReference type="AlphaFoldDB" id="A0A2I0BGE0"/>
<protein>
    <submittedName>
        <fullName evidence="2">Uncharacterized protein</fullName>
    </submittedName>
</protein>
<sequence>MEYLEKLKGTNKQLTSFNQTKATTVDMFKSSKSSGEKKNQSVRKYLETTNIRSSSAHYWQDSVHSQPPSYEQLNLSPSQRNSPSGFRKRDRAAADALNDAVSPLVAGNENDRLATPPYQDSEIRSSPLDSVSGCR</sequence>
<dbReference type="Proteomes" id="UP000236161">
    <property type="component" value="Unassembled WGS sequence"/>
</dbReference>